<gene>
    <name evidence="2" type="ORF">IQ260_24080</name>
</gene>
<proteinExistence type="predicted"/>
<organism evidence="2 3">
    <name type="scientific">Leptolyngbya cf. ectocarpi LEGE 11479</name>
    <dbReference type="NCBI Taxonomy" id="1828722"/>
    <lineage>
        <taxon>Bacteria</taxon>
        <taxon>Bacillati</taxon>
        <taxon>Cyanobacteriota</taxon>
        <taxon>Cyanophyceae</taxon>
        <taxon>Leptolyngbyales</taxon>
        <taxon>Leptolyngbyaceae</taxon>
        <taxon>Leptolyngbya group</taxon>
        <taxon>Leptolyngbya</taxon>
    </lineage>
</organism>
<accession>A0A929FC59</accession>
<evidence type="ECO:0000256" key="1">
    <source>
        <dbReference type="SAM" id="MobiDB-lite"/>
    </source>
</evidence>
<feature type="region of interest" description="Disordered" evidence="1">
    <location>
        <begin position="1"/>
        <end position="35"/>
    </location>
</feature>
<sequence length="340" mass="37541">MACNSSPVASSSQSEQSAAQEIEETDKQASQIDESLDPQISISLASAVDESTTTSSNSLLSGDSAIACLNWIDYQRVEPSSLDWPQMPAGFDQGCVFRVGQSMSTPVHILRNDITFADITDSESTVPLYESAPVPWFAGSELNDQFPMLEERGDLLTYYSACVTAGGQETNCEGFPENKPYVIDNNTACFQGQCLNAPETHAIYLLSLWSWDPRIESRPTSFSLKNTFNRNRYRTVPLNQLPSEVSTIGNPTEIATMAFGRTTLGEGEQPTVVTEAEWDEVDGLWIVYLTNEGAADDSIGGERYRLDFASVDGDMSELLWVGRQVYCWRNSEWTGHKLCP</sequence>
<dbReference type="Proteomes" id="UP000615026">
    <property type="component" value="Unassembled WGS sequence"/>
</dbReference>
<protein>
    <submittedName>
        <fullName evidence="2">Uncharacterized protein</fullName>
    </submittedName>
</protein>
<comment type="caution">
    <text evidence="2">The sequence shown here is derived from an EMBL/GenBank/DDBJ whole genome shotgun (WGS) entry which is preliminary data.</text>
</comment>
<dbReference type="EMBL" id="JADEXP010000315">
    <property type="protein sequence ID" value="MBE9069727.1"/>
    <property type="molecule type" value="Genomic_DNA"/>
</dbReference>
<reference evidence="2" key="1">
    <citation type="submission" date="2020-10" db="EMBL/GenBank/DDBJ databases">
        <authorList>
            <person name="Castelo-Branco R."/>
            <person name="Eusebio N."/>
            <person name="Adriana R."/>
            <person name="Vieira A."/>
            <person name="Brugerolle De Fraissinette N."/>
            <person name="Rezende De Castro R."/>
            <person name="Schneider M.P."/>
            <person name="Vasconcelos V."/>
            <person name="Leao P.N."/>
        </authorList>
    </citation>
    <scope>NUCLEOTIDE SEQUENCE</scope>
    <source>
        <strain evidence="2">LEGE 11479</strain>
    </source>
</reference>
<evidence type="ECO:0000313" key="3">
    <source>
        <dbReference type="Proteomes" id="UP000615026"/>
    </source>
</evidence>
<feature type="compositionally biased region" description="Low complexity" evidence="1">
    <location>
        <begin position="1"/>
        <end position="20"/>
    </location>
</feature>
<keyword evidence="3" id="KW-1185">Reference proteome</keyword>
<dbReference type="AlphaFoldDB" id="A0A929FC59"/>
<evidence type="ECO:0000313" key="2">
    <source>
        <dbReference type="EMBL" id="MBE9069727.1"/>
    </source>
</evidence>
<dbReference type="RefSeq" id="WP_193995615.1">
    <property type="nucleotide sequence ID" value="NZ_JADEXP010000315.1"/>
</dbReference>
<name>A0A929FC59_LEPEC</name>